<feature type="transmembrane region" description="Helical" evidence="9">
    <location>
        <begin position="60"/>
        <end position="80"/>
    </location>
</feature>
<evidence type="ECO:0000256" key="1">
    <source>
        <dbReference type="ARBA" id="ARBA00004651"/>
    </source>
</evidence>
<comment type="similarity">
    <text evidence="2">Belongs to the binding-protein-dependent transport system permease family. FecCD subfamily.</text>
</comment>
<comment type="subcellular location">
    <subcellularLocation>
        <location evidence="1">Cell membrane</location>
        <topology evidence="1">Multi-pass membrane protein</topology>
    </subcellularLocation>
</comment>
<dbReference type="AlphaFoldDB" id="A0A8J3AB42"/>
<gene>
    <name evidence="10" type="primary">yclO</name>
    <name evidence="10" type="ORF">GCM10011354_33210</name>
</gene>
<accession>A0A8J3AB42</accession>
<name>A0A8J3AB42_9ACTN</name>
<evidence type="ECO:0000256" key="2">
    <source>
        <dbReference type="ARBA" id="ARBA00007935"/>
    </source>
</evidence>
<dbReference type="GO" id="GO:0033214">
    <property type="term" value="P:siderophore-iron import into cell"/>
    <property type="evidence" value="ECO:0007669"/>
    <property type="project" value="TreeGrafter"/>
</dbReference>
<dbReference type="EMBL" id="BMHA01000014">
    <property type="protein sequence ID" value="GGI09263.1"/>
    <property type="molecule type" value="Genomic_DNA"/>
</dbReference>
<dbReference type="OrthoDB" id="9796260at2"/>
<keyword evidence="5 9" id="KW-0812">Transmembrane</keyword>
<dbReference type="PANTHER" id="PTHR30472">
    <property type="entry name" value="FERRIC ENTEROBACTIN TRANSPORT SYSTEM PERMEASE PROTEIN"/>
    <property type="match status" value="1"/>
</dbReference>
<evidence type="ECO:0000313" key="10">
    <source>
        <dbReference type="EMBL" id="GGI09263.1"/>
    </source>
</evidence>
<dbReference type="GO" id="GO:0005886">
    <property type="term" value="C:plasma membrane"/>
    <property type="evidence" value="ECO:0007669"/>
    <property type="project" value="UniProtKB-SubCell"/>
</dbReference>
<feature type="transmembrane region" description="Helical" evidence="9">
    <location>
        <begin position="248"/>
        <end position="275"/>
    </location>
</feature>
<dbReference type="InterPro" id="IPR000522">
    <property type="entry name" value="ABC_transptr_permease_BtuC"/>
</dbReference>
<dbReference type="InterPro" id="IPR037294">
    <property type="entry name" value="ABC_BtuC-like"/>
</dbReference>
<reference evidence="10" key="2">
    <citation type="submission" date="2020-09" db="EMBL/GenBank/DDBJ databases">
        <authorList>
            <person name="Sun Q."/>
            <person name="Zhou Y."/>
        </authorList>
    </citation>
    <scope>NUCLEOTIDE SEQUENCE</scope>
    <source>
        <strain evidence="10">CGMCC 1.14988</strain>
    </source>
</reference>
<organism evidence="10 11">
    <name type="scientific">Egicoccus halophilus</name>
    <dbReference type="NCBI Taxonomy" id="1670830"/>
    <lineage>
        <taxon>Bacteria</taxon>
        <taxon>Bacillati</taxon>
        <taxon>Actinomycetota</taxon>
        <taxon>Nitriliruptoria</taxon>
        <taxon>Egicoccales</taxon>
        <taxon>Egicoccaceae</taxon>
        <taxon>Egicoccus</taxon>
    </lineage>
</organism>
<sequence>MSAPVRLDTRPTDTAPPVAPTSSPARQRRLLVGLALAALAAAAAFLLVDVTGSWEFAVRLRARKVAAMTLVAVAVAVSTVSFQTVTNNRILTPSIMGFDSLYVLLQSLAVYAFGTVAVVAVGVEVRFVVETVVLVAFALVLHRCLFGRSSRDLFALVLAGIVFGTLFSSGSDLINRLIDPNEFQTLQDRLFASFNTVDTGLLWISAALVTLVSAYVWSTRRSLDVLALGREHALNLGVDHRRAVDRQLAAVAVLVAVATALVGPITFFGLLVANLARQLLGTSAHRYTLPGAALLGVVALLVGQLVLERVLGYATAISIVVNLIGGVYFLALLLREARR</sequence>
<evidence type="ECO:0000256" key="8">
    <source>
        <dbReference type="SAM" id="MobiDB-lite"/>
    </source>
</evidence>
<feature type="transmembrane region" description="Helical" evidence="9">
    <location>
        <begin position="287"/>
        <end position="307"/>
    </location>
</feature>
<keyword evidence="11" id="KW-1185">Reference proteome</keyword>
<evidence type="ECO:0000256" key="3">
    <source>
        <dbReference type="ARBA" id="ARBA00022448"/>
    </source>
</evidence>
<keyword evidence="3" id="KW-0813">Transport</keyword>
<evidence type="ECO:0000256" key="6">
    <source>
        <dbReference type="ARBA" id="ARBA00022989"/>
    </source>
</evidence>
<keyword evidence="6 9" id="KW-1133">Transmembrane helix</keyword>
<reference evidence="10" key="1">
    <citation type="journal article" date="2014" name="Int. J. Syst. Evol. Microbiol.">
        <title>Complete genome sequence of Corynebacterium casei LMG S-19264T (=DSM 44701T), isolated from a smear-ripened cheese.</title>
        <authorList>
            <consortium name="US DOE Joint Genome Institute (JGI-PGF)"/>
            <person name="Walter F."/>
            <person name="Albersmeier A."/>
            <person name="Kalinowski J."/>
            <person name="Ruckert C."/>
        </authorList>
    </citation>
    <scope>NUCLEOTIDE SEQUENCE</scope>
    <source>
        <strain evidence="10">CGMCC 1.14988</strain>
    </source>
</reference>
<evidence type="ECO:0000256" key="4">
    <source>
        <dbReference type="ARBA" id="ARBA00022475"/>
    </source>
</evidence>
<dbReference type="GO" id="GO:0022857">
    <property type="term" value="F:transmembrane transporter activity"/>
    <property type="evidence" value="ECO:0007669"/>
    <property type="project" value="InterPro"/>
</dbReference>
<dbReference type="Pfam" id="PF01032">
    <property type="entry name" value="FecCD"/>
    <property type="match status" value="1"/>
</dbReference>
<dbReference type="Gene3D" id="1.10.3470.10">
    <property type="entry name" value="ABC transporter involved in vitamin B12 uptake, BtuC"/>
    <property type="match status" value="1"/>
</dbReference>
<evidence type="ECO:0000256" key="9">
    <source>
        <dbReference type="SAM" id="Phobius"/>
    </source>
</evidence>
<feature type="transmembrane region" description="Helical" evidence="9">
    <location>
        <begin position="313"/>
        <end position="334"/>
    </location>
</feature>
<feature type="transmembrane region" description="Helical" evidence="9">
    <location>
        <begin position="101"/>
        <end position="121"/>
    </location>
</feature>
<dbReference type="Proteomes" id="UP000650511">
    <property type="component" value="Unassembled WGS sequence"/>
</dbReference>
<protein>
    <submittedName>
        <fullName evidence="10">Putative ABC transporter permease protein YclO</fullName>
    </submittedName>
</protein>
<proteinExistence type="inferred from homology"/>
<feature type="compositionally biased region" description="Low complexity" evidence="8">
    <location>
        <begin position="12"/>
        <end position="23"/>
    </location>
</feature>
<dbReference type="PANTHER" id="PTHR30472:SF19">
    <property type="entry name" value="PETROBACTIN IMPORT SYSTEM PERMEASE PROTEIN YCLO"/>
    <property type="match status" value="1"/>
</dbReference>
<feature type="transmembrane region" description="Helical" evidence="9">
    <location>
        <begin position="153"/>
        <end position="171"/>
    </location>
</feature>
<comment type="caution">
    <text evidence="10">The sequence shown here is derived from an EMBL/GenBank/DDBJ whole genome shotgun (WGS) entry which is preliminary data.</text>
</comment>
<feature type="transmembrane region" description="Helical" evidence="9">
    <location>
        <begin position="127"/>
        <end position="146"/>
    </location>
</feature>
<dbReference type="CDD" id="cd06550">
    <property type="entry name" value="TM_ABC_iron-siderophores_like"/>
    <property type="match status" value="1"/>
</dbReference>
<dbReference type="SUPFAM" id="SSF81345">
    <property type="entry name" value="ABC transporter involved in vitamin B12 uptake, BtuC"/>
    <property type="match status" value="1"/>
</dbReference>
<feature type="region of interest" description="Disordered" evidence="8">
    <location>
        <begin position="1"/>
        <end position="23"/>
    </location>
</feature>
<evidence type="ECO:0000256" key="5">
    <source>
        <dbReference type="ARBA" id="ARBA00022692"/>
    </source>
</evidence>
<evidence type="ECO:0000313" key="11">
    <source>
        <dbReference type="Proteomes" id="UP000650511"/>
    </source>
</evidence>
<keyword evidence="4" id="KW-1003">Cell membrane</keyword>
<evidence type="ECO:0000256" key="7">
    <source>
        <dbReference type="ARBA" id="ARBA00023136"/>
    </source>
</evidence>
<dbReference type="RefSeq" id="WP_130650293.1">
    <property type="nucleotide sequence ID" value="NZ_BMHA01000014.1"/>
</dbReference>
<keyword evidence="7 9" id="KW-0472">Membrane</keyword>
<feature type="transmembrane region" description="Helical" evidence="9">
    <location>
        <begin position="30"/>
        <end position="48"/>
    </location>
</feature>